<dbReference type="VEuPathDB" id="FungiDB:PYU1_G002625"/>
<reference evidence="4" key="1">
    <citation type="journal article" date="2010" name="Genome Biol.">
        <title>Genome sequence of the necrotrophic plant pathogen Pythium ultimum reveals original pathogenicity mechanisms and effector repertoire.</title>
        <authorList>
            <person name="Levesque C.A."/>
            <person name="Brouwer H."/>
            <person name="Cano L."/>
            <person name="Hamilton J.P."/>
            <person name="Holt C."/>
            <person name="Huitema E."/>
            <person name="Raffaele S."/>
            <person name="Robideau G.P."/>
            <person name="Thines M."/>
            <person name="Win J."/>
            <person name="Zerillo M.M."/>
            <person name="Beakes G.W."/>
            <person name="Boore J.L."/>
            <person name="Busam D."/>
            <person name="Dumas B."/>
            <person name="Ferriera S."/>
            <person name="Fuerstenberg S.I."/>
            <person name="Gachon C.M."/>
            <person name="Gaulin E."/>
            <person name="Govers F."/>
            <person name="Grenville-Briggs L."/>
            <person name="Horner N."/>
            <person name="Hostetler J."/>
            <person name="Jiang R.H."/>
            <person name="Johnson J."/>
            <person name="Krajaejun T."/>
            <person name="Lin H."/>
            <person name="Meijer H.J."/>
            <person name="Moore B."/>
            <person name="Morris P."/>
            <person name="Phuntmart V."/>
            <person name="Puiu D."/>
            <person name="Shetty J."/>
            <person name="Stajich J.E."/>
            <person name="Tripathy S."/>
            <person name="Wawra S."/>
            <person name="van West P."/>
            <person name="Whitty B.R."/>
            <person name="Coutinho P.M."/>
            <person name="Henrissat B."/>
            <person name="Martin F."/>
            <person name="Thomas P.D."/>
            <person name="Tyler B.M."/>
            <person name="De Vries R.P."/>
            <person name="Kamoun S."/>
            <person name="Yandell M."/>
            <person name="Tisserat N."/>
            <person name="Buell C.R."/>
        </authorList>
    </citation>
    <scope>NUCLEOTIDE SEQUENCE</scope>
    <source>
        <strain evidence="4">DAOM:BR144</strain>
    </source>
</reference>
<keyword evidence="4" id="KW-1185">Reference proteome</keyword>
<evidence type="ECO:0000313" key="3">
    <source>
        <dbReference type="EnsemblProtists" id="PYU1_T002628"/>
    </source>
</evidence>
<sequence length="227" mass="25758">MQINVKASDVNLDDDRILSPRTKVDTPFGTGEVVGLDPHVGCYAINTEVNAPDGEQFLAFVQINDVHVHVEEVEERAIVENPSLPIPDEIRLVAARIVDSRVLNRTGKKFIQYKLEIRTSNYGTVYCWKRYSTFRSLCDRLHKETGIKKKDMPELPKRQIVGNFSQKTIAERADKLNEFLTAAVQAEHLQWGIRVDDQIAVYKRRVKKQQPPPPSSGGGGGFFSRRR</sequence>
<feature type="region of interest" description="Disordered" evidence="1">
    <location>
        <begin position="205"/>
        <end position="227"/>
    </location>
</feature>
<dbReference type="InterPro" id="IPR001683">
    <property type="entry name" value="PX_dom"/>
</dbReference>
<dbReference type="Proteomes" id="UP000019132">
    <property type="component" value="Unassembled WGS sequence"/>
</dbReference>
<dbReference type="CDD" id="cd06093">
    <property type="entry name" value="PX_domain"/>
    <property type="match status" value="1"/>
</dbReference>
<dbReference type="InParanoid" id="K3WCD7"/>
<dbReference type="PROSITE" id="PS50195">
    <property type="entry name" value="PX"/>
    <property type="match status" value="1"/>
</dbReference>
<dbReference type="Gene3D" id="3.30.1520.10">
    <property type="entry name" value="Phox-like domain"/>
    <property type="match status" value="1"/>
</dbReference>
<dbReference type="AlphaFoldDB" id="K3WCD7"/>
<dbReference type="EnsemblProtists" id="PYU1_T002628">
    <property type="protein sequence ID" value="PYU1_T002628"/>
    <property type="gene ID" value="PYU1_G002625"/>
</dbReference>
<dbReference type="GO" id="GO:0035091">
    <property type="term" value="F:phosphatidylinositol binding"/>
    <property type="evidence" value="ECO:0007669"/>
    <property type="project" value="InterPro"/>
</dbReference>
<organism evidence="3 4">
    <name type="scientific">Globisporangium ultimum (strain ATCC 200006 / CBS 805.95 / DAOM BR144)</name>
    <name type="common">Pythium ultimum</name>
    <dbReference type="NCBI Taxonomy" id="431595"/>
    <lineage>
        <taxon>Eukaryota</taxon>
        <taxon>Sar</taxon>
        <taxon>Stramenopiles</taxon>
        <taxon>Oomycota</taxon>
        <taxon>Peronosporomycetes</taxon>
        <taxon>Pythiales</taxon>
        <taxon>Pythiaceae</taxon>
        <taxon>Globisporangium</taxon>
    </lineage>
</organism>
<evidence type="ECO:0000256" key="1">
    <source>
        <dbReference type="SAM" id="MobiDB-lite"/>
    </source>
</evidence>
<reference evidence="3" key="3">
    <citation type="submission" date="2014-11" db="UniProtKB">
        <authorList>
            <consortium name="EnsemblProtists"/>
        </authorList>
    </citation>
    <scope>IDENTIFICATION</scope>
    <source>
        <strain evidence="3">DAOM BR144</strain>
    </source>
</reference>
<proteinExistence type="predicted"/>
<dbReference type="InterPro" id="IPR036871">
    <property type="entry name" value="PX_dom_sf"/>
</dbReference>
<accession>K3WCD7</accession>
<feature type="domain" description="PX" evidence="2">
    <location>
        <begin position="91"/>
        <end position="210"/>
    </location>
</feature>
<evidence type="ECO:0000259" key="2">
    <source>
        <dbReference type="PROSITE" id="PS50195"/>
    </source>
</evidence>
<reference evidence="4" key="2">
    <citation type="submission" date="2010-04" db="EMBL/GenBank/DDBJ databases">
        <authorList>
            <person name="Buell R."/>
            <person name="Hamilton J."/>
            <person name="Hostetler J."/>
        </authorList>
    </citation>
    <scope>NUCLEOTIDE SEQUENCE [LARGE SCALE GENOMIC DNA]</scope>
    <source>
        <strain evidence="4">DAOM:BR144</strain>
    </source>
</reference>
<feature type="compositionally biased region" description="Gly residues" evidence="1">
    <location>
        <begin position="216"/>
        <end position="227"/>
    </location>
</feature>
<protein>
    <recommendedName>
        <fullName evidence="2">PX domain-containing protein</fullName>
    </recommendedName>
</protein>
<dbReference type="HOGENOM" id="CLU_1221784_0_0_1"/>
<evidence type="ECO:0000313" key="4">
    <source>
        <dbReference type="Proteomes" id="UP000019132"/>
    </source>
</evidence>
<dbReference type="Pfam" id="PF00787">
    <property type="entry name" value="PX"/>
    <property type="match status" value="1"/>
</dbReference>
<dbReference type="eggNOG" id="ENOG502R8A0">
    <property type="taxonomic scope" value="Eukaryota"/>
</dbReference>
<name>K3WCD7_GLOUD</name>
<dbReference type="SUPFAM" id="SSF64268">
    <property type="entry name" value="PX domain"/>
    <property type="match status" value="1"/>
</dbReference>